<protein>
    <submittedName>
        <fullName evidence="5">DNA repair protein Rad52/59/22</fullName>
    </submittedName>
</protein>
<evidence type="ECO:0000256" key="4">
    <source>
        <dbReference type="SAM" id="MobiDB-lite"/>
    </source>
</evidence>
<comment type="similarity">
    <text evidence="1">Belongs to the RAD52 family.</text>
</comment>
<dbReference type="InterPro" id="IPR042525">
    <property type="entry name" value="Rad52_Rad59_Rad22_sf"/>
</dbReference>
<keyword evidence="2" id="KW-0227">DNA damage</keyword>
<name>A0A6J5RCU4_9CAUD</name>
<evidence type="ECO:0000256" key="1">
    <source>
        <dbReference type="ARBA" id="ARBA00006638"/>
    </source>
</evidence>
<dbReference type="GO" id="GO:0006310">
    <property type="term" value="P:DNA recombination"/>
    <property type="evidence" value="ECO:0007669"/>
    <property type="project" value="UniProtKB-ARBA"/>
</dbReference>
<feature type="region of interest" description="Disordered" evidence="4">
    <location>
        <begin position="223"/>
        <end position="242"/>
    </location>
</feature>
<dbReference type="EMBL" id="LR797135">
    <property type="protein sequence ID" value="CAB4189384.1"/>
    <property type="molecule type" value="Genomic_DNA"/>
</dbReference>
<dbReference type="Gene3D" id="3.30.390.80">
    <property type="entry name" value="DNA repair protein Rad52/59/22"/>
    <property type="match status" value="1"/>
</dbReference>
<gene>
    <name evidence="5" type="ORF">UFOVP1184_37</name>
</gene>
<keyword evidence="3" id="KW-0234">DNA repair</keyword>
<dbReference type="Pfam" id="PF04098">
    <property type="entry name" value="Rad52_Rad22"/>
    <property type="match status" value="1"/>
</dbReference>
<dbReference type="InterPro" id="IPR041247">
    <property type="entry name" value="Rad52_fam"/>
</dbReference>
<sequence length="242" mass="25496">MTDTIAQALAAPFEEKDLKHRPGRAGMTFTYADARAVAQRLDDVLGLAGWQFEVKVADPARSVVHGTLVIVVDGKMTTRQDFGYPNSTQDDEPLKSAASDALRRCAAQVGVGRSLYSPERAQVGTQTAARVAAPVLVAPGVPAGDSVGLTDDQSLALKAALVFAEGASDSTCSHGESWSLKPGGVSKGTGKPYNPFWAASHKAPDGSWCKDKPSPKWIAAQGAPVPAKPRMVPEESLEELPF</sequence>
<dbReference type="GO" id="GO:0006302">
    <property type="term" value="P:double-strand break repair"/>
    <property type="evidence" value="ECO:0007669"/>
    <property type="project" value="UniProtKB-ARBA"/>
</dbReference>
<accession>A0A6J5RCU4</accession>
<evidence type="ECO:0000256" key="2">
    <source>
        <dbReference type="ARBA" id="ARBA00022763"/>
    </source>
</evidence>
<organism evidence="5">
    <name type="scientific">uncultured Caudovirales phage</name>
    <dbReference type="NCBI Taxonomy" id="2100421"/>
    <lineage>
        <taxon>Viruses</taxon>
        <taxon>Duplodnaviria</taxon>
        <taxon>Heunggongvirae</taxon>
        <taxon>Uroviricota</taxon>
        <taxon>Caudoviricetes</taxon>
        <taxon>Peduoviridae</taxon>
        <taxon>Maltschvirus</taxon>
        <taxon>Maltschvirus maltsch</taxon>
    </lineage>
</organism>
<evidence type="ECO:0000256" key="3">
    <source>
        <dbReference type="ARBA" id="ARBA00023204"/>
    </source>
</evidence>
<reference evidence="5" key="1">
    <citation type="submission" date="2020-05" db="EMBL/GenBank/DDBJ databases">
        <authorList>
            <person name="Chiriac C."/>
            <person name="Salcher M."/>
            <person name="Ghai R."/>
            <person name="Kavagutti S V."/>
        </authorList>
    </citation>
    <scope>NUCLEOTIDE SEQUENCE</scope>
</reference>
<evidence type="ECO:0000313" key="5">
    <source>
        <dbReference type="EMBL" id="CAB4189384.1"/>
    </source>
</evidence>
<proteinExistence type="inferred from homology"/>